<evidence type="ECO:0000259" key="11">
    <source>
        <dbReference type="PROSITE" id="PS51900"/>
    </source>
</evidence>
<comment type="subunit">
    <text evidence="9">Forms a cyclic heterotetrameric complex composed of two molecules of XerC and two molecules of XerD.</text>
</comment>
<organism evidence="12 13">
    <name type="scientific">Candidatus Aphodosoma intestinipullorum</name>
    <dbReference type="NCBI Taxonomy" id="2840674"/>
    <lineage>
        <taxon>Bacteria</taxon>
        <taxon>Pseudomonadati</taxon>
        <taxon>Bacteroidota</taxon>
        <taxon>Bacteroidia</taxon>
        <taxon>Bacteroidales</taxon>
        <taxon>Candidatus Aphodosoma</taxon>
    </lineage>
</organism>
<dbReference type="PROSITE" id="PS51898">
    <property type="entry name" value="TYR_RECOMBINASE"/>
    <property type="match status" value="1"/>
</dbReference>
<dbReference type="InterPro" id="IPR013762">
    <property type="entry name" value="Integrase-like_cat_sf"/>
</dbReference>
<dbReference type="Gene3D" id="1.10.443.10">
    <property type="entry name" value="Intergrase catalytic core"/>
    <property type="match status" value="1"/>
</dbReference>
<comment type="function">
    <text evidence="9">Site-specific tyrosine recombinase, which acts by catalyzing the cutting and rejoining of the recombining DNA molecules. The XerC-XerD complex is essential to convert dimers of the bacterial chromosome into monomers to permit their segregation at cell division. It also contributes to the segregational stability of plasmids.</text>
</comment>
<dbReference type="Pfam" id="PF00589">
    <property type="entry name" value="Phage_integrase"/>
    <property type="match status" value="1"/>
</dbReference>
<reference evidence="12" key="2">
    <citation type="journal article" date="2021" name="PeerJ">
        <title>Extensive microbial diversity within the chicken gut microbiome revealed by metagenomics and culture.</title>
        <authorList>
            <person name="Gilroy R."/>
            <person name="Ravi A."/>
            <person name="Getino M."/>
            <person name="Pursley I."/>
            <person name="Horton D.L."/>
            <person name="Alikhan N.F."/>
            <person name="Baker D."/>
            <person name="Gharbi K."/>
            <person name="Hall N."/>
            <person name="Watson M."/>
            <person name="Adriaenssens E.M."/>
            <person name="Foster-Nyarko E."/>
            <person name="Jarju S."/>
            <person name="Secka A."/>
            <person name="Antonio M."/>
            <person name="Oren A."/>
            <person name="Chaudhuri R.R."/>
            <person name="La Ragione R."/>
            <person name="Hildebrand F."/>
            <person name="Pallen M.J."/>
        </authorList>
    </citation>
    <scope>NUCLEOTIDE SEQUENCE</scope>
    <source>
        <strain evidence="12">3924</strain>
    </source>
</reference>
<dbReference type="PANTHER" id="PTHR30349">
    <property type="entry name" value="PHAGE INTEGRASE-RELATED"/>
    <property type="match status" value="1"/>
</dbReference>
<feature type="active site" evidence="9">
    <location>
        <position position="165"/>
    </location>
</feature>
<dbReference type="GO" id="GO:0005737">
    <property type="term" value="C:cytoplasm"/>
    <property type="evidence" value="ECO:0007669"/>
    <property type="project" value="UniProtKB-SubCell"/>
</dbReference>
<keyword evidence="2 9" id="KW-0963">Cytoplasm</keyword>
<dbReference type="Pfam" id="PF02899">
    <property type="entry name" value="Phage_int_SAM_1"/>
    <property type="match status" value="1"/>
</dbReference>
<dbReference type="EMBL" id="JADIMV010000158">
    <property type="protein sequence ID" value="MBO8440795.1"/>
    <property type="molecule type" value="Genomic_DNA"/>
</dbReference>
<dbReference type="GO" id="GO:0006313">
    <property type="term" value="P:DNA transposition"/>
    <property type="evidence" value="ECO:0007669"/>
    <property type="project" value="UniProtKB-UniRule"/>
</dbReference>
<name>A0A940DKX3_9BACT</name>
<dbReference type="Gene3D" id="1.10.150.130">
    <property type="match status" value="1"/>
</dbReference>
<evidence type="ECO:0000256" key="3">
    <source>
        <dbReference type="ARBA" id="ARBA00022618"/>
    </source>
</evidence>
<evidence type="ECO:0000256" key="7">
    <source>
        <dbReference type="ARBA" id="ARBA00023172"/>
    </source>
</evidence>
<dbReference type="PROSITE" id="PS51900">
    <property type="entry name" value="CB"/>
    <property type="match status" value="1"/>
</dbReference>
<sequence length="328" mass="37124">MVGTTVAAALFYLGWRRGVDTDSVVKRYRAYLKLERSLSDNTVEAYMRDLRVWLRYIGDVHIEPDEAQLPMFQDFLIELAEAGLGARSQARVMSGLKSFYKYLLYADIMQDDPTELLDMPKLPEHLPEVLSLDEIEGMEWQIDLSKQDGHRNLAIIETLYGSGLRVSELVGLKMSDIHADEGFMVITGKGNKQRLVPVSGESLEQIRLWLIDRNAYPVKPGCQDFLFLNQRGGQLSRVAVFNIIKDLAARAGIKKSVSPHTLRHSFATHLIEGGANLRAVQAMLGHADISTTEIYTHIDTTRLREEIINFHPRNLGSQSRRAEEEVED</sequence>
<dbReference type="AlphaFoldDB" id="A0A940DKX3"/>
<dbReference type="Proteomes" id="UP000712007">
    <property type="component" value="Unassembled WGS sequence"/>
</dbReference>
<dbReference type="GO" id="GO:0009037">
    <property type="term" value="F:tyrosine-based site-specific recombinase activity"/>
    <property type="evidence" value="ECO:0007669"/>
    <property type="project" value="UniProtKB-UniRule"/>
</dbReference>
<accession>A0A940DKX3</accession>
<protein>
    <recommendedName>
        <fullName evidence="9">Tyrosine recombinase XerC</fullName>
    </recommendedName>
</protein>
<dbReference type="InterPro" id="IPR023009">
    <property type="entry name" value="Tyrosine_recombinase_XerC/XerD"/>
</dbReference>
<dbReference type="InterPro" id="IPR044068">
    <property type="entry name" value="CB"/>
</dbReference>
<keyword evidence="4 9" id="KW-0159">Chromosome partition</keyword>
<reference evidence="12" key="1">
    <citation type="submission" date="2020-10" db="EMBL/GenBank/DDBJ databases">
        <authorList>
            <person name="Gilroy R."/>
        </authorList>
    </citation>
    <scope>NUCLEOTIDE SEQUENCE</scope>
    <source>
        <strain evidence="12">3924</strain>
    </source>
</reference>
<dbReference type="GO" id="GO:0007059">
    <property type="term" value="P:chromosome segregation"/>
    <property type="evidence" value="ECO:0007669"/>
    <property type="project" value="UniProtKB-UniRule"/>
</dbReference>
<feature type="active site" evidence="9">
    <location>
        <position position="286"/>
    </location>
</feature>
<dbReference type="InterPro" id="IPR004107">
    <property type="entry name" value="Integrase_SAM-like_N"/>
</dbReference>
<dbReference type="InterPro" id="IPR011010">
    <property type="entry name" value="DNA_brk_join_enz"/>
</dbReference>
<feature type="domain" description="Core-binding (CB)" evidence="11">
    <location>
        <begin position="19"/>
        <end position="104"/>
    </location>
</feature>
<dbReference type="InterPro" id="IPR010998">
    <property type="entry name" value="Integrase_recombinase_N"/>
</dbReference>
<evidence type="ECO:0000256" key="8">
    <source>
        <dbReference type="ARBA" id="ARBA00023306"/>
    </source>
</evidence>
<evidence type="ECO:0000259" key="10">
    <source>
        <dbReference type="PROSITE" id="PS51898"/>
    </source>
</evidence>
<keyword evidence="3 9" id="KW-0132">Cell division</keyword>
<feature type="active site" evidence="9">
    <location>
        <position position="260"/>
    </location>
</feature>
<proteinExistence type="inferred from homology"/>
<dbReference type="PANTHER" id="PTHR30349:SF81">
    <property type="entry name" value="TYROSINE RECOMBINASE XERC"/>
    <property type="match status" value="1"/>
</dbReference>
<dbReference type="HAMAP" id="MF_01808">
    <property type="entry name" value="Recomb_XerC_XerD"/>
    <property type="match status" value="1"/>
</dbReference>
<evidence type="ECO:0000256" key="5">
    <source>
        <dbReference type="ARBA" id="ARBA00022908"/>
    </source>
</evidence>
<keyword evidence="8 9" id="KW-0131">Cell cycle</keyword>
<dbReference type="InterPro" id="IPR002104">
    <property type="entry name" value="Integrase_catalytic"/>
</dbReference>
<dbReference type="NCBIfam" id="NF001399">
    <property type="entry name" value="PRK00283.1"/>
    <property type="match status" value="1"/>
</dbReference>
<dbReference type="GO" id="GO:0003677">
    <property type="term" value="F:DNA binding"/>
    <property type="evidence" value="ECO:0007669"/>
    <property type="project" value="UniProtKB-UniRule"/>
</dbReference>
<feature type="active site" description="O-(3'-phospho-DNA)-tyrosine intermediate" evidence="9">
    <location>
        <position position="295"/>
    </location>
</feature>
<evidence type="ECO:0000313" key="13">
    <source>
        <dbReference type="Proteomes" id="UP000712007"/>
    </source>
</evidence>
<comment type="caution">
    <text evidence="12">The sequence shown here is derived from an EMBL/GenBank/DDBJ whole genome shotgun (WGS) entry which is preliminary data.</text>
</comment>
<keyword evidence="6 9" id="KW-0238">DNA-binding</keyword>
<comment type="similarity">
    <text evidence="9">Belongs to the 'phage' integrase family. XerC subfamily.</text>
</comment>
<dbReference type="InterPro" id="IPR050090">
    <property type="entry name" value="Tyrosine_recombinase_XerCD"/>
</dbReference>
<keyword evidence="5 9" id="KW-0229">DNA integration</keyword>
<dbReference type="CDD" id="cd00798">
    <property type="entry name" value="INT_XerDC_C"/>
    <property type="match status" value="1"/>
</dbReference>
<evidence type="ECO:0000313" key="12">
    <source>
        <dbReference type="EMBL" id="MBO8440795.1"/>
    </source>
</evidence>
<evidence type="ECO:0000256" key="2">
    <source>
        <dbReference type="ARBA" id="ARBA00022490"/>
    </source>
</evidence>
<dbReference type="GO" id="GO:0051301">
    <property type="term" value="P:cell division"/>
    <property type="evidence" value="ECO:0007669"/>
    <property type="project" value="UniProtKB-KW"/>
</dbReference>
<feature type="domain" description="Tyr recombinase" evidence="10">
    <location>
        <begin position="125"/>
        <end position="308"/>
    </location>
</feature>
<evidence type="ECO:0000256" key="9">
    <source>
        <dbReference type="HAMAP-Rule" id="MF_01808"/>
    </source>
</evidence>
<feature type="active site" evidence="9">
    <location>
        <position position="263"/>
    </location>
</feature>
<comment type="subcellular location">
    <subcellularLocation>
        <location evidence="1 9">Cytoplasm</location>
    </subcellularLocation>
</comment>
<gene>
    <name evidence="9" type="primary">xerC</name>
    <name evidence="12" type="ORF">IAC51_09135</name>
</gene>
<dbReference type="SUPFAM" id="SSF56349">
    <property type="entry name" value="DNA breaking-rejoining enzymes"/>
    <property type="match status" value="1"/>
</dbReference>
<evidence type="ECO:0000256" key="4">
    <source>
        <dbReference type="ARBA" id="ARBA00022829"/>
    </source>
</evidence>
<keyword evidence="7 9" id="KW-0233">DNA recombination</keyword>
<evidence type="ECO:0000256" key="6">
    <source>
        <dbReference type="ARBA" id="ARBA00023125"/>
    </source>
</evidence>
<feature type="active site" evidence="9">
    <location>
        <position position="189"/>
    </location>
</feature>
<evidence type="ECO:0000256" key="1">
    <source>
        <dbReference type="ARBA" id="ARBA00004496"/>
    </source>
</evidence>
<dbReference type="NCBIfam" id="NF040815">
    <property type="entry name" value="recomb_XerA_Arch"/>
    <property type="match status" value="1"/>
</dbReference>